<name>A0AAN8LPP5_9TELE</name>
<dbReference type="Gene3D" id="3.40.50.300">
    <property type="entry name" value="P-loop containing nucleotide triphosphate hydrolases"/>
    <property type="match status" value="1"/>
</dbReference>
<dbReference type="GO" id="GO:0005525">
    <property type="term" value="F:GTP binding"/>
    <property type="evidence" value="ECO:0007669"/>
    <property type="project" value="UniProtKB-KW"/>
</dbReference>
<evidence type="ECO:0000256" key="4">
    <source>
        <dbReference type="ARBA" id="ARBA00004555"/>
    </source>
</evidence>
<keyword evidence="6" id="KW-0963">Cytoplasm</keyword>
<comment type="subcellular location">
    <subcellularLocation>
        <location evidence="3">Cytoplasm</location>
        <location evidence="3">Cytosol</location>
    </subcellularLocation>
    <subcellularLocation>
        <location evidence="2">Endoplasmic reticulum</location>
    </subcellularLocation>
    <subcellularLocation>
        <location evidence="4">Golgi apparatus</location>
    </subcellularLocation>
    <subcellularLocation>
        <location evidence="1">Mitochondrion</location>
    </subcellularLocation>
</comment>
<dbReference type="PROSITE" id="PS51720">
    <property type="entry name" value="G_AIG1"/>
    <property type="match status" value="1"/>
</dbReference>
<dbReference type="InterPro" id="IPR006703">
    <property type="entry name" value="G_AIG1"/>
</dbReference>
<evidence type="ECO:0000256" key="2">
    <source>
        <dbReference type="ARBA" id="ARBA00004240"/>
    </source>
</evidence>
<dbReference type="FunFam" id="3.40.50.300:FF:000536">
    <property type="entry name" value="GTPase IMAP family member 8"/>
    <property type="match status" value="1"/>
</dbReference>
<evidence type="ECO:0000256" key="13">
    <source>
        <dbReference type="ARBA" id="ARBA00056809"/>
    </source>
</evidence>
<protein>
    <recommendedName>
        <fullName evidence="14">GTPase IMAP family member 8</fullName>
    </recommendedName>
    <alternativeName>
        <fullName evidence="15">Immune-associated nucleotide-binding protein 9</fullName>
    </alternativeName>
</protein>
<evidence type="ECO:0000256" key="10">
    <source>
        <dbReference type="ARBA" id="ARBA00023034"/>
    </source>
</evidence>
<evidence type="ECO:0000256" key="6">
    <source>
        <dbReference type="ARBA" id="ARBA00022490"/>
    </source>
</evidence>
<sequence>MGSKSSKVPAGIDLRIVLIGKTGSGKSSSANTILGKHVFTSLPMSSSVTDKCREERVQENRWLNVVDTPGVMDTDGKKKQGYIQREILKCLEVLSPGPHVFLLVMKLGTWHLEDKTSVDALEKLFPEVYKHMIVLFTHGDQLGRTTIQDFVRNGNSDLKDILSRCSERYHVFNNNSRRRDQVVELVRKIDELVAVEGIYDHHHED</sequence>
<keyword evidence="12" id="KW-0342">GTP-binding</keyword>
<evidence type="ECO:0000256" key="15">
    <source>
        <dbReference type="ARBA" id="ARBA00077278"/>
    </source>
</evidence>
<gene>
    <name evidence="17" type="ORF">J4Q44_G00140660</name>
</gene>
<evidence type="ECO:0000313" key="18">
    <source>
        <dbReference type="Proteomes" id="UP001356427"/>
    </source>
</evidence>
<comment type="similarity">
    <text evidence="5">Belongs to the TRAFAC class TrmE-Era-EngA-EngB-Septin-like GTPase superfamily. AIG1/Toc34/Toc159-like paraseptin GTPase family. IAN subfamily.</text>
</comment>
<dbReference type="GO" id="GO:0005739">
    <property type="term" value="C:mitochondrion"/>
    <property type="evidence" value="ECO:0007669"/>
    <property type="project" value="UniProtKB-SubCell"/>
</dbReference>
<keyword evidence="18" id="KW-1185">Reference proteome</keyword>
<accession>A0AAN8LPP5</accession>
<comment type="function">
    <text evidence="13">Exerts an anti-apoptotic effect in the immune system and is involved in responses to infections.</text>
</comment>
<dbReference type="InterPro" id="IPR045058">
    <property type="entry name" value="GIMA/IAN/Toc"/>
</dbReference>
<evidence type="ECO:0000256" key="5">
    <source>
        <dbReference type="ARBA" id="ARBA00008535"/>
    </source>
</evidence>
<evidence type="ECO:0000256" key="8">
    <source>
        <dbReference type="ARBA" id="ARBA00022741"/>
    </source>
</evidence>
<dbReference type="GO" id="GO:0005783">
    <property type="term" value="C:endoplasmic reticulum"/>
    <property type="evidence" value="ECO:0007669"/>
    <property type="project" value="UniProtKB-SubCell"/>
</dbReference>
<keyword evidence="11" id="KW-0496">Mitochondrion</keyword>
<dbReference type="GO" id="GO:0005794">
    <property type="term" value="C:Golgi apparatus"/>
    <property type="evidence" value="ECO:0007669"/>
    <property type="project" value="UniProtKB-SubCell"/>
</dbReference>
<evidence type="ECO:0000256" key="14">
    <source>
        <dbReference type="ARBA" id="ARBA00073539"/>
    </source>
</evidence>
<dbReference type="InterPro" id="IPR027417">
    <property type="entry name" value="P-loop_NTPase"/>
</dbReference>
<keyword evidence="9" id="KW-0256">Endoplasmic reticulum</keyword>
<feature type="domain" description="AIG1-type G" evidence="16">
    <location>
        <begin position="11"/>
        <end position="205"/>
    </location>
</feature>
<dbReference type="GO" id="GO:0005829">
    <property type="term" value="C:cytosol"/>
    <property type="evidence" value="ECO:0007669"/>
    <property type="project" value="UniProtKB-SubCell"/>
</dbReference>
<keyword evidence="8" id="KW-0547">Nucleotide-binding</keyword>
<evidence type="ECO:0000256" key="3">
    <source>
        <dbReference type="ARBA" id="ARBA00004514"/>
    </source>
</evidence>
<evidence type="ECO:0000256" key="1">
    <source>
        <dbReference type="ARBA" id="ARBA00004173"/>
    </source>
</evidence>
<evidence type="ECO:0000259" key="16">
    <source>
        <dbReference type="PROSITE" id="PS51720"/>
    </source>
</evidence>
<dbReference type="Pfam" id="PF04548">
    <property type="entry name" value="AIG1"/>
    <property type="match status" value="1"/>
</dbReference>
<evidence type="ECO:0000256" key="9">
    <source>
        <dbReference type="ARBA" id="ARBA00022824"/>
    </source>
</evidence>
<dbReference type="EMBL" id="JAGTTL010000012">
    <property type="protein sequence ID" value="KAK6314537.1"/>
    <property type="molecule type" value="Genomic_DNA"/>
</dbReference>
<dbReference type="PANTHER" id="PTHR10903">
    <property type="entry name" value="GTPASE, IMAP FAMILY MEMBER-RELATED"/>
    <property type="match status" value="1"/>
</dbReference>
<comment type="caution">
    <text evidence="17">The sequence shown here is derived from an EMBL/GenBank/DDBJ whole genome shotgun (WGS) entry which is preliminary data.</text>
</comment>
<evidence type="ECO:0000256" key="11">
    <source>
        <dbReference type="ARBA" id="ARBA00023128"/>
    </source>
</evidence>
<evidence type="ECO:0000313" key="17">
    <source>
        <dbReference type="EMBL" id="KAK6314537.1"/>
    </source>
</evidence>
<keyword evidence="7" id="KW-0677">Repeat</keyword>
<reference evidence="17 18" key="1">
    <citation type="submission" date="2021-04" db="EMBL/GenBank/DDBJ databases">
        <authorList>
            <person name="De Guttry C."/>
            <person name="Zahm M."/>
            <person name="Klopp C."/>
            <person name="Cabau C."/>
            <person name="Louis A."/>
            <person name="Berthelot C."/>
            <person name="Parey E."/>
            <person name="Roest Crollius H."/>
            <person name="Montfort J."/>
            <person name="Robinson-Rechavi M."/>
            <person name="Bucao C."/>
            <person name="Bouchez O."/>
            <person name="Gislard M."/>
            <person name="Lluch J."/>
            <person name="Milhes M."/>
            <person name="Lampietro C."/>
            <person name="Lopez Roques C."/>
            <person name="Donnadieu C."/>
            <person name="Braasch I."/>
            <person name="Desvignes T."/>
            <person name="Postlethwait J."/>
            <person name="Bobe J."/>
            <person name="Wedekind C."/>
            <person name="Guiguen Y."/>
        </authorList>
    </citation>
    <scope>NUCLEOTIDE SEQUENCE [LARGE SCALE GENOMIC DNA]</scope>
    <source>
        <strain evidence="17">Cs_M1</strain>
        <tissue evidence="17">Blood</tissue>
    </source>
</reference>
<dbReference type="Proteomes" id="UP001356427">
    <property type="component" value="Unassembled WGS sequence"/>
</dbReference>
<evidence type="ECO:0000256" key="12">
    <source>
        <dbReference type="ARBA" id="ARBA00023134"/>
    </source>
</evidence>
<evidence type="ECO:0000256" key="7">
    <source>
        <dbReference type="ARBA" id="ARBA00022737"/>
    </source>
</evidence>
<dbReference type="SUPFAM" id="SSF52540">
    <property type="entry name" value="P-loop containing nucleoside triphosphate hydrolases"/>
    <property type="match status" value="1"/>
</dbReference>
<dbReference type="AlphaFoldDB" id="A0AAN8LPP5"/>
<dbReference type="PANTHER" id="PTHR10903:SF170">
    <property type="entry name" value="GTPASE IMAP FAMILY MEMBER 7"/>
    <property type="match status" value="1"/>
</dbReference>
<keyword evidence="10" id="KW-0333">Golgi apparatus</keyword>
<proteinExistence type="inferred from homology"/>
<organism evidence="17 18">
    <name type="scientific">Coregonus suidteri</name>
    <dbReference type="NCBI Taxonomy" id="861788"/>
    <lineage>
        <taxon>Eukaryota</taxon>
        <taxon>Metazoa</taxon>
        <taxon>Chordata</taxon>
        <taxon>Craniata</taxon>
        <taxon>Vertebrata</taxon>
        <taxon>Euteleostomi</taxon>
        <taxon>Actinopterygii</taxon>
        <taxon>Neopterygii</taxon>
        <taxon>Teleostei</taxon>
        <taxon>Protacanthopterygii</taxon>
        <taxon>Salmoniformes</taxon>
        <taxon>Salmonidae</taxon>
        <taxon>Coregoninae</taxon>
        <taxon>Coregonus</taxon>
    </lineage>
</organism>